<dbReference type="AlphaFoldDB" id="A0A9P1NRP3"/>
<dbReference type="KEGG" id="abs:AZOBR_p350083"/>
<protein>
    <recommendedName>
        <fullName evidence="3">Phosphoribosylanthranilate isomerase</fullName>
    </recommendedName>
</protein>
<keyword evidence="1" id="KW-0614">Plasmid</keyword>
<geneLocation type="plasmid" evidence="1 2">
    <name>AZOBR_p3</name>
</geneLocation>
<name>A0A9P1NRP3_9PROT</name>
<evidence type="ECO:0000313" key="1">
    <source>
        <dbReference type="EMBL" id="CCD03067.1"/>
    </source>
</evidence>
<gene>
    <name evidence="1" type="ORF">AZOBR_p350083</name>
</gene>
<reference evidence="1 2" key="1">
    <citation type="journal article" date="2011" name="PLoS Genet.">
        <title>Azospirillum genomes reveal transition of bacteria from aquatic to terrestrial environments.</title>
        <authorList>
            <person name="Wisniewski-Dye F."/>
            <person name="Borziak K."/>
            <person name="Khalsa-Moyers G."/>
            <person name="Alexandre G."/>
            <person name="Sukharnikov L.O."/>
            <person name="Wuichet K."/>
            <person name="Hurst G.B."/>
            <person name="McDonald W.H."/>
            <person name="Robertson J.S."/>
            <person name="Barbe V."/>
            <person name="Calteau A."/>
            <person name="Rouy Z."/>
            <person name="Mangenot S."/>
            <person name="Prigent-Combaret C."/>
            <person name="Normand P."/>
            <person name="Boyer M."/>
            <person name="Siguier P."/>
            <person name="Dessaux Y."/>
            <person name="Elmerich C."/>
            <person name="Condemine G."/>
            <person name="Krishnen G."/>
            <person name="Kennedy I."/>
            <person name="Paterson A.H."/>
            <person name="Gonzalez V."/>
            <person name="Mavingui P."/>
            <person name="Zhulin I.B."/>
        </authorList>
    </citation>
    <scope>NUCLEOTIDE SEQUENCE [LARGE SCALE GENOMIC DNA]</scope>
    <source>
        <strain evidence="1 2">Sp245</strain>
    </source>
</reference>
<dbReference type="InterPro" id="IPR011060">
    <property type="entry name" value="RibuloseP-bd_barrel"/>
</dbReference>
<keyword evidence="2" id="KW-1185">Reference proteome</keyword>
<evidence type="ECO:0000313" key="2">
    <source>
        <dbReference type="Proteomes" id="UP000007319"/>
    </source>
</evidence>
<dbReference type="SUPFAM" id="SSF51366">
    <property type="entry name" value="Ribulose-phoshate binding barrel"/>
    <property type="match status" value="1"/>
</dbReference>
<sequence>MGGMPTSLHLRSFRRVQANHRPPDAGVTAREMEEWGRRRGIARTRDLEFPAGTAVEWLFDRSAGEGRAPEEWPRHSGGARLVGHAGGIGPGNVVEVLKPIAATGPDRLDMESGGRTDDWLDLDKVEAVCRTVF</sequence>
<proteinExistence type="predicted"/>
<organism evidence="1 2">
    <name type="scientific">Azospirillum baldaniorum</name>
    <dbReference type="NCBI Taxonomy" id="1064539"/>
    <lineage>
        <taxon>Bacteria</taxon>
        <taxon>Pseudomonadati</taxon>
        <taxon>Pseudomonadota</taxon>
        <taxon>Alphaproteobacteria</taxon>
        <taxon>Rhodospirillales</taxon>
        <taxon>Azospirillaceae</taxon>
        <taxon>Azospirillum</taxon>
    </lineage>
</organism>
<dbReference type="EMBL" id="HE577330">
    <property type="protein sequence ID" value="CCD03067.1"/>
    <property type="molecule type" value="Genomic_DNA"/>
</dbReference>
<dbReference type="Proteomes" id="UP000007319">
    <property type="component" value="Plasmid AZOBR_p3"/>
</dbReference>
<accession>A0A9P1NRP3</accession>
<evidence type="ECO:0008006" key="3">
    <source>
        <dbReference type="Google" id="ProtNLM"/>
    </source>
</evidence>